<name>A0A9N9JLE6_9GLOM</name>
<dbReference type="AlphaFoldDB" id="A0A9N9JLE6"/>
<dbReference type="Proteomes" id="UP000789759">
    <property type="component" value="Unassembled WGS sequence"/>
</dbReference>
<dbReference type="EMBL" id="CAJVQA010026019">
    <property type="protein sequence ID" value="CAG8787775.1"/>
    <property type="molecule type" value="Genomic_DNA"/>
</dbReference>
<keyword evidence="2" id="KW-1185">Reference proteome</keyword>
<dbReference type="OrthoDB" id="2432479at2759"/>
<feature type="non-terminal residue" evidence="1">
    <location>
        <position position="138"/>
    </location>
</feature>
<evidence type="ECO:0000313" key="2">
    <source>
        <dbReference type="Proteomes" id="UP000789759"/>
    </source>
</evidence>
<evidence type="ECO:0000313" key="1">
    <source>
        <dbReference type="EMBL" id="CAG8787775.1"/>
    </source>
</evidence>
<sequence>AISIYLIESKDQEKEIVLFVLINEEERDSNTQSVFIKNEYYSIYGNVIPGTYNNKLRLKSECRRDLGSNRCSLKTLLVDVEQNISKEVNDENVIFKILVNNYAAQHWYLEIINNDLYVYATNIFLVDINFITKKRGLV</sequence>
<comment type="caution">
    <text evidence="1">The sequence shown here is derived from an EMBL/GenBank/DDBJ whole genome shotgun (WGS) entry which is preliminary data.</text>
</comment>
<proteinExistence type="predicted"/>
<gene>
    <name evidence="1" type="ORF">CPELLU_LOCUS16808</name>
</gene>
<reference evidence="1" key="1">
    <citation type="submission" date="2021-06" db="EMBL/GenBank/DDBJ databases">
        <authorList>
            <person name="Kallberg Y."/>
            <person name="Tangrot J."/>
            <person name="Rosling A."/>
        </authorList>
    </citation>
    <scope>NUCLEOTIDE SEQUENCE</scope>
    <source>
        <strain evidence="1">FL966</strain>
    </source>
</reference>
<protein>
    <submittedName>
        <fullName evidence="1">16913_t:CDS:1</fullName>
    </submittedName>
</protein>
<organism evidence="1 2">
    <name type="scientific">Cetraspora pellucida</name>
    <dbReference type="NCBI Taxonomy" id="1433469"/>
    <lineage>
        <taxon>Eukaryota</taxon>
        <taxon>Fungi</taxon>
        <taxon>Fungi incertae sedis</taxon>
        <taxon>Mucoromycota</taxon>
        <taxon>Glomeromycotina</taxon>
        <taxon>Glomeromycetes</taxon>
        <taxon>Diversisporales</taxon>
        <taxon>Gigasporaceae</taxon>
        <taxon>Cetraspora</taxon>
    </lineage>
</organism>
<accession>A0A9N9JLE6</accession>